<feature type="compositionally biased region" description="Basic and acidic residues" evidence="1">
    <location>
        <begin position="218"/>
        <end position="276"/>
    </location>
</feature>
<feature type="region of interest" description="Disordered" evidence="1">
    <location>
        <begin position="552"/>
        <end position="574"/>
    </location>
</feature>
<evidence type="ECO:0000256" key="2">
    <source>
        <dbReference type="SAM" id="Phobius"/>
    </source>
</evidence>
<feature type="transmembrane region" description="Helical" evidence="2">
    <location>
        <begin position="600"/>
        <end position="625"/>
    </location>
</feature>
<dbReference type="Proteomes" id="UP000887566">
    <property type="component" value="Unplaced"/>
</dbReference>
<accession>A0A914VAM1</accession>
<keyword evidence="2" id="KW-0472">Membrane</keyword>
<name>A0A914VAM1_9BILA</name>
<dbReference type="WBParaSite" id="PSAMB.scaffold1712size28510.g14555.t1">
    <property type="protein sequence ID" value="PSAMB.scaffold1712size28510.g14555.t1"/>
    <property type="gene ID" value="PSAMB.scaffold1712size28510.g14555"/>
</dbReference>
<organism evidence="3 4">
    <name type="scientific">Plectus sambesii</name>
    <dbReference type="NCBI Taxonomy" id="2011161"/>
    <lineage>
        <taxon>Eukaryota</taxon>
        <taxon>Metazoa</taxon>
        <taxon>Ecdysozoa</taxon>
        <taxon>Nematoda</taxon>
        <taxon>Chromadorea</taxon>
        <taxon>Plectida</taxon>
        <taxon>Plectina</taxon>
        <taxon>Plectoidea</taxon>
        <taxon>Plectidae</taxon>
        <taxon>Plectus</taxon>
    </lineage>
</organism>
<feature type="compositionally biased region" description="Basic and acidic residues" evidence="1">
    <location>
        <begin position="125"/>
        <end position="137"/>
    </location>
</feature>
<reference evidence="4" key="1">
    <citation type="submission" date="2022-11" db="UniProtKB">
        <authorList>
            <consortium name="WormBaseParasite"/>
        </authorList>
    </citation>
    <scope>IDENTIFICATION</scope>
</reference>
<feature type="compositionally biased region" description="Polar residues" evidence="1">
    <location>
        <begin position="515"/>
        <end position="525"/>
    </location>
</feature>
<keyword evidence="2" id="KW-1133">Transmembrane helix</keyword>
<keyword evidence="2" id="KW-0812">Transmembrane</keyword>
<feature type="compositionally biased region" description="Basic and acidic residues" evidence="1">
    <location>
        <begin position="557"/>
        <end position="568"/>
    </location>
</feature>
<feature type="compositionally biased region" description="Acidic residues" evidence="1">
    <location>
        <begin position="104"/>
        <end position="117"/>
    </location>
</feature>
<dbReference type="AlphaFoldDB" id="A0A914VAM1"/>
<evidence type="ECO:0000313" key="3">
    <source>
        <dbReference type="Proteomes" id="UP000887566"/>
    </source>
</evidence>
<sequence length="630" mass="71511">MSKDETSIESDVASIFDRTETAHWTEIVAELKSKAANGMIKDIEPIKQNGIFKENEPKKQNGILKEIEPRKQNGIIEENEPKKQNGILKNIIVSMETVEKSSSEWDEGDDSEEESESQSEMLDLEDPRNDDILSVHDEEYEEQEEHEDEENQEREKKFYENGDTEGGIKVAEHEKDLATTPPFDAYESHQEDIIYIIYDGQPPANEETEQSASNNPENKPDEFCSHPEKGDKKEEQEREIDIKRNEASRADLRSNEALRQENENKLEVGDDSEAKKKGSVVSATSRGSSKNRRAPKKLLELTRMSAETRKFIVQIMDKDEREQVFRSCFDGNVPPGNASESLRDYGGGSLVEIIDQRTGRPAVLNREDFIAIVEAIPVEKKMPEGMYCDDVERALNSALQSTVGEEDRTEFLQPEIKYDFLIDPRMRNTLDGAFDDALDNILTMSLEAAQNEDNIIESYIPLPEVPLRTPEALRRARIYPPGRTPPVYKEHIDKTEGHSETLREPPPAPGWLESSGLSPSRNENRSYSFGEVQMESARSSIIAIKSARSAAFGPKPNDNHETAPESHANDLVSSLKPSYRRDRATKARFSGRQNFCRRHLSIWILVAVLLVIVLCCVAGAAYYYFFIYRK</sequence>
<feature type="region of interest" description="Disordered" evidence="1">
    <location>
        <begin position="98"/>
        <end position="296"/>
    </location>
</feature>
<evidence type="ECO:0000313" key="4">
    <source>
        <dbReference type="WBParaSite" id="PSAMB.scaffold1712size28510.g14555.t1"/>
    </source>
</evidence>
<feature type="region of interest" description="Disordered" evidence="1">
    <location>
        <begin position="495"/>
        <end position="525"/>
    </location>
</feature>
<feature type="compositionally biased region" description="Acidic residues" evidence="1">
    <location>
        <begin position="138"/>
        <end position="152"/>
    </location>
</feature>
<evidence type="ECO:0000256" key="1">
    <source>
        <dbReference type="SAM" id="MobiDB-lite"/>
    </source>
</evidence>
<protein>
    <submittedName>
        <fullName evidence="4">Uncharacterized protein</fullName>
    </submittedName>
</protein>
<keyword evidence="3" id="KW-1185">Reference proteome</keyword>
<proteinExistence type="predicted"/>